<dbReference type="RefSeq" id="WP_040095202.1">
    <property type="nucleotide sequence ID" value="NZ_JWJD01000001.1"/>
</dbReference>
<protein>
    <recommendedName>
        <fullName evidence="1">Amine oxidase domain-containing protein</fullName>
    </recommendedName>
</protein>
<dbReference type="PRINTS" id="PR00420">
    <property type="entry name" value="RNGMNOXGNASE"/>
</dbReference>
<evidence type="ECO:0000313" key="3">
    <source>
        <dbReference type="Proteomes" id="UP000035068"/>
    </source>
</evidence>
<accession>A0A0C2HJT2</accession>
<dbReference type="InterPro" id="IPR002937">
    <property type="entry name" value="Amino_oxidase"/>
</dbReference>
<dbReference type="Gene3D" id="1.10.3110.10">
    <property type="entry name" value="protoporphyrinogen ix oxidase, domain 3"/>
    <property type="match status" value="1"/>
</dbReference>
<reference evidence="2 3" key="1">
    <citation type="submission" date="2014-12" db="EMBL/GenBank/DDBJ databases">
        <title>Genomes of Geoalkalibacter ferrihydriticus and Geoalkalibacter subterraneus, two haloalkaliphilic metal-reducing members of the Geobacteraceae.</title>
        <authorList>
            <person name="Badalamenti J.P."/>
            <person name="Torres C.I."/>
            <person name="Krajmalnik-Brown R."/>
            <person name="Bond D.R."/>
        </authorList>
    </citation>
    <scope>NUCLEOTIDE SEQUENCE [LARGE SCALE GENOMIC DNA]</scope>
    <source>
        <strain evidence="2 3">DSM 17813</strain>
    </source>
</reference>
<proteinExistence type="predicted"/>
<name>A0A0C2HJT2_9BACT</name>
<comment type="caution">
    <text evidence="2">The sequence shown here is derived from an EMBL/GenBank/DDBJ whole genome shotgun (WGS) entry which is preliminary data.</text>
</comment>
<dbReference type="AlphaFoldDB" id="A0A0C2HJT2"/>
<dbReference type="PANTHER" id="PTHR42923">
    <property type="entry name" value="PROTOPORPHYRINOGEN OXIDASE"/>
    <property type="match status" value="1"/>
</dbReference>
<dbReference type="GO" id="GO:0016491">
    <property type="term" value="F:oxidoreductase activity"/>
    <property type="evidence" value="ECO:0007669"/>
    <property type="project" value="InterPro"/>
</dbReference>
<keyword evidence="3" id="KW-1185">Reference proteome</keyword>
<dbReference type="InterPro" id="IPR036188">
    <property type="entry name" value="FAD/NAD-bd_sf"/>
</dbReference>
<dbReference type="EMBL" id="JWJD01000001">
    <property type="protein sequence ID" value="KIH77326.1"/>
    <property type="molecule type" value="Genomic_DNA"/>
</dbReference>
<dbReference type="InterPro" id="IPR050464">
    <property type="entry name" value="Zeta_carotene_desat/Oxidored"/>
</dbReference>
<organism evidence="2 3">
    <name type="scientific">Geoalkalibacter ferrihydriticus DSM 17813</name>
    <dbReference type="NCBI Taxonomy" id="1121915"/>
    <lineage>
        <taxon>Bacteria</taxon>
        <taxon>Pseudomonadati</taxon>
        <taxon>Thermodesulfobacteriota</taxon>
        <taxon>Desulfuromonadia</taxon>
        <taxon>Desulfuromonadales</taxon>
        <taxon>Geoalkalibacteraceae</taxon>
        <taxon>Geoalkalibacter</taxon>
    </lineage>
</organism>
<feature type="domain" description="Amine oxidase" evidence="1">
    <location>
        <begin position="13"/>
        <end position="433"/>
    </location>
</feature>
<dbReference type="Gene3D" id="3.50.50.60">
    <property type="entry name" value="FAD/NAD(P)-binding domain"/>
    <property type="match status" value="1"/>
</dbReference>
<evidence type="ECO:0000259" key="1">
    <source>
        <dbReference type="Pfam" id="PF01593"/>
    </source>
</evidence>
<evidence type="ECO:0000313" key="2">
    <source>
        <dbReference type="EMBL" id="KIH77326.1"/>
    </source>
</evidence>
<dbReference type="Pfam" id="PF01593">
    <property type="entry name" value="Amino_oxidase"/>
    <property type="match status" value="1"/>
</dbReference>
<sequence>MRKKSIVVVGAGMAGLSAGYALRNQGFEVRVLEAGSRVGGRASSDFVEDCVLDRGAQFLSDGYVNVCRLIDELDLRDELRPASPWTAVVHDGKGRAVSSDRPWSVNTSGLLGMSDALVLANGSRQMFKATSALPLDDFSRWADFDDEVADQWLIRQFNPQILDYIFEPMLQGFYFQEPEDLSRALAMLLWNFGGRGKQPRVLLGGMEDFAEALAKTLEVHLRSAVEEIEVEADQVVVRTAEACFSADYVVLAVPAPVAQALYAPVDEVERRLLLTPYSSAVALSLLIPDGLPKSPMPSDVHAIMIPRRERRILGSVILASRKCPIHVDRGEMLTVMLSGAASQRLLDAPLSDILAEVVPELESYYPGLKARLDMVRAYRWREACAGTSVGRCRDLQAYRAQGSRGRVLMAGDYMGAPNVEGAVESGLWAARTIAAKGD</sequence>
<dbReference type="Gene3D" id="3.90.660.20">
    <property type="entry name" value="Protoporphyrinogen oxidase, mitochondrial, domain 2"/>
    <property type="match status" value="1"/>
</dbReference>
<gene>
    <name evidence="2" type="ORF">GFER_00785</name>
</gene>
<dbReference type="SUPFAM" id="SSF51905">
    <property type="entry name" value="FAD/NAD(P)-binding domain"/>
    <property type="match status" value="1"/>
</dbReference>
<dbReference type="Proteomes" id="UP000035068">
    <property type="component" value="Unassembled WGS sequence"/>
</dbReference>